<protein>
    <recommendedName>
        <fullName evidence="4">MetS family NSS transporter small subunit</fullName>
    </recommendedName>
</protein>
<proteinExistence type="predicted"/>
<evidence type="ECO:0000256" key="1">
    <source>
        <dbReference type="SAM" id="Phobius"/>
    </source>
</evidence>
<dbReference type="NCBIfam" id="NF033493">
    <property type="entry name" value="MetS_like_NSS"/>
    <property type="match status" value="1"/>
</dbReference>
<feature type="transmembrane region" description="Helical" evidence="1">
    <location>
        <begin position="6"/>
        <end position="25"/>
    </location>
</feature>
<keyword evidence="3" id="KW-1185">Reference proteome</keyword>
<gene>
    <name evidence="2" type="ORF">CLV97_12024</name>
</gene>
<dbReference type="OrthoDB" id="2055915at2"/>
<organism evidence="2 3">
    <name type="scientific">Planifilum fimeticola</name>
    <dbReference type="NCBI Taxonomy" id="201975"/>
    <lineage>
        <taxon>Bacteria</taxon>
        <taxon>Bacillati</taxon>
        <taxon>Bacillota</taxon>
        <taxon>Bacilli</taxon>
        <taxon>Bacillales</taxon>
        <taxon>Thermoactinomycetaceae</taxon>
        <taxon>Planifilum</taxon>
    </lineage>
</organism>
<evidence type="ECO:0000313" key="3">
    <source>
        <dbReference type="Proteomes" id="UP000237797"/>
    </source>
</evidence>
<dbReference type="EMBL" id="PVNE01000020">
    <property type="protein sequence ID" value="PRX39780.1"/>
    <property type="molecule type" value="Genomic_DNA"/>
</dbReference>
<keyword evidence="1" id="KW-1133">Transmembrane helix</keyword>
<evidence type="ECO:0000313" key="2">
    <source>
        <dbReference type="EMBL" id="PRX39780.1"/>
    </source>
</evidence>
<reference evidence="2 3" key="1">
    <citation type="submission" date="2018-03" db="EMBL/GenBank/DDBJ databases">
        <title>Genomic Encyclopedia of Archaeal and Bacterial Type Strains, Phase II (KMG-II): from individual species to whole genera.</title>
        <authorList>
            <person name="Goeker M."/>
        </authorList>
    </citation>
    <scope>NUCLEOTIDE SEQUENCE [LARGE SCALE GENOMIC DNA]</scope>
    <source>
        <strain evidence="2 3">DSM 44946</strain>
    </source>
</reference>
<accession>A0A2T0LCN8</accession>
<keyword evidence="1" id="KW-0472">Membrane</keyword>
<keyword evidence="1" id="KW-0812">Transmembrane</keyword>
<name>A0A2T0LCN8_9BACL</name>
<sequence length="40" mass="4666">MSVSAWIMFLIGAVGLWGGLAYFLWYHIKSEKRFQQESQS</sequence>
<evidence type="ECO:0008006" key="4">
    <source>
        <dbReference type="Google" id="ProtNLM"/>
    </source>
</evidence>
<dbReference type="RefSeq" id="WP_106345802.1">
    <property type="nucleotide sequence ID" value="NZ_PVNE01000020.1"/>
</dbReference>
<dbReference type="Proteomes" id="UP000237797">
    <property type="component" value="Unassembled WGS sequence"/>
</dbReference>
<comment type="caution">
    <text evidence="2">The sequence shown here is derived from an EMBL/GenBank/DDBJ whole genome shotgun (WGS) entry which is preliminary data.</text>
</comment>
<dbReference type="AlphaFoldDB" id="A0A2T0LCN8"/>